<dbReference type="Proteomes" id="UP001595805">
    <property type="component" value="Unassembled WGS sequence"/>
</dbReference>
<evidence type="ECO:0000313" key="5">
    <source>
        <dbReference type="EMBL" id="MFC3880702.1"/>
    </source>
</evidence>
<evidence type="ECO:0000256" key="1">
    <source>
        <dbReference type="ARBA" id="ARBA00010884"/>
    </source>
</evidence>
<dbReference type="PANTHER" id="PTHR10794">
    <property type="entry name" value="ABHYDROLASE DOMAIN-CONTAINING PROTEIN"/>
    <property type="match status" value="1"/>
</dbReference>
<dbReference type="Gene3D" id="3.40.50.1820">
    <property type="entry name" value="alpha/beta hydrolase"/>
    <property type="match status" value="1"/>
</dbReference>
<dbReference type="InterPro" id="IPR000073">
    <property type="entry name" value="AB_hydrolase_1"/>
</dbReference>
<gene>
    <name evidence="5" type="ORF">ACFOSV_10960</name>
</gene>
<dbReference type="Pfam" id="PF00561">
    <property type="entry name" value="Abhydrolase_1"/>
    <property type="match status" value="1"/>
</dbReference>
<dbReference type="EMBL" id="JBHRZS010000007">
    <property type="protein sequence ID" value="MFC3880702.1"/>
    <property type="molecule type" value="Genomic_DNA"/>
</dbReference>
<evidence type="ECO:0000256" key="2">
    <source>
        <dbReference type="ARBA" id="ARBA00022487"/>
    </source>
</evidence>
<comment type="similarity">
    <text evidence="1">Belongs to the AB hydrolase superfamily. AB hydrolase 4 family.</text>
</comment>
<keyword evidence="2" id="KW-0719">Serine esterase</keyword>
<dbReference type="PANTHER" id="PTHR10794:SF94">
    <property type="entry name" value="ESTERASE YHET-RELATED"/>
    <property type="match status" value="1"/>
</dbReference>
<keyword evidence="6" id="KW-1185">Reference proteome</keyword>
<reference evidence="6" key="1">
    <citation type="journal article" date="2019" name="Int. J. Syst. Evol. Microbiol.">
        <title>The Global Catalogue of Microorganisms (GCM) 10K type strain sequencing project: providing services to taxonomists for standard genome sequencing and annotation.</title>
        <authorList>
            <consortium name="The Broad Institute Genomics Platform"/>
            <consortium name="The Broad Institute Genome Sequencing Center for Infectious Disease"/>
            <person name="Wu L."/>
            <person name="Ma J."/>
        </authorList>
    </citation>
    <scope>NUCLEOTIDE SEQUENCE [LARGE SCALE GENOMIC DNA]</scope>
    <source>
        <strain evidence="6">CCUG 60523</strain>
    </source>
</reference>
<protein>
    <submittedName>
        <fullName evidence="5">YheT family hydrolase</fullName>
    </submittedName>
</protein>
<organism evidence="5 6">
    <name type="scientific">Algoriphagus namhaensis</name>
    <dbReference type="NCBI Taxonomy" id="915353"/>
    <lineage>
        <taxon>Bacteria</taxon>
        <taxon>Pseudomonadati</taxon>
        <taxon>Bacteroidota</taxon>
        <taxon>Cytophagia</taxon>
        <taxon>Cytophagales</taxon>
        <taxon>Cyclobacteriaceae</taxon>
        <taxon>Algoriphagus</taxon>
    </lineage>
</organism>
<accession>A0ABV8AST1</accession>
<comment type="caution">
    <text evidence="5">The sequence shown here is derived from an EMBL/GenBank/DDBJ whole genome shotgun (WGS) entry which is preliminary data.</text>
</comment>
<sequence length="319" mass="36302">MPIITKSDYQKPKWLFNGHLETIYPALFRKVKLDPPIHERIETLDSDFLDLDWYRNNNPHLVIISHGLEGSSDRPYMLGMAKAFFSAGFDVLTWNYRGCGPELNKKVIFYHSGATYDLDRVIEHAQKAYDKVSLVGFSLGGNLTLKYLGEDRERSSKIKSAVAVSVPLHLASSCEKISRKENFLYSRRFLKSLKKKVIDKSKNHPGEIPLEVLNNVKTLSEFDDFFTGPFHGFADAAEYYAMNSALFFLDGIDIPTLVLNAQNDPFLSPQCFPATLAKDLNQVWFEFPKYGGHVGFSSGKEGKPYYSEQRAVEFVSRED</sequence>
<proteinExistence type="inferred from homology"/>
<dbReference type="SUPFAM" id="SSF53474">
    <property type="entry name" value="alpha/beta-Hydrolases"/>
    <property type="match status" value="1"/>
</dbReference>
<dbReference type="GO" id="GO:0016787">
    <property type="term" value="F:hydrolase activity"/>
    <property type="evidence" value="ECO:0007669"/>
    <property type="project" value="UniProtKB-KW"/>
</dbReference>
<evidence type="ECO:0000259" key="4">
    <source>
        <dbReference type="Pfam" id="PF00561"/>
    </source>
</evidence>
<evidence type="ECO:0000256" key="3">
    <source>
        <dbReference type="ARBA" id="ARBA00022801"/>
    </source>
</evidence>
<dbReference type="InterPro" id="IPR029058">
    <property type="entry name" value="AB_hydrolase_fold"/>
</dbReference>
<keyword evidence="3 5" id="KW-0378">Hydrolase</keyword>
<dbReference type="PIRSF" id="PIRSF005211">
    <property type="entry name" value="Ab_hydro_YheT"/>
    <property type="match status" value="1"/>
</dbReference>
<dbReference type="InterPro" id="IPR050960">
    <property type="entry name" value="AB_hydrolase_4_sf"/>
</dbReference>
<feature type="domain" description="AB hydrolase-1" evidence="4">
    <location>
        <begin position="61"/>
        <end position="294"/>
    </location>
</feature>
<name>A0ABV8AST1_9BACT</name>
<evidence type="ECO:0000313" key="6">
    <source>
        <dbReference type="Proteomes" id="UP001595805"/>
    </source>
</evidence>
<dbReference type="InterPro" id="IPR000952">
    <property type="entry name" value="AB_hydrolase_4_CS"/>
</dbReference>
<dbReference type="PROSITE" id="PS01133">
    <property type="entry name" value="UPF0017"/>
    <property type="match status" value="1"/>
</dbReference>
<dbReference type="RefSeq" id="WP_377906058.1">
    <property type="nucleotide sequence ID" value="NZ_JBHRZS010000007.1"/>
</dbReference>
<dbReference type="InterPro" id="IPR012020">
    <property type="entry name" value="ABHD4"/>
</dbReference>